<evidence type="ECO:0000259" key="5">
    <source>
        <dbReference type="Pfam" id="PF00884"/>
    </source>
</evidence>
<dbReference type="AlphaFoldDB" id="A0A381NEY4"/>
<dbReference type="Gene3D" id="3.30.1120.10">
    <property type="match status" value="1"/>
</dbReference>
<proteinExistence type="inferred from homology"/>
<dbReference type="InterPro" id="IPR050738">
    <property type="entry name" value="Sulfatase"/>
</dbReference>
<dbReference type="Gene3D" id="3.40.720.10">
    <property type="entry name" value="Alkaline Phosphatase, subunit A"/>
    <property type="match status" value="1"/>
</dbReference>
<reference evidence="6" key="1">
    <citation type="submission" date="2018-05" db="EMBL/GenBank/DDBJ databases">
        <authorList>
            <person name="Lanie J.A."/>
            <person name="Ng W.-L."/>
            <person name="Kazmierczak K.M."/>
            <person name="Andrzejewski T.M."/>
            <person name="Davidsen T.M."/>
            <person name="Wayne K.J."/>
            <person name="Tettelin H."/>
            <person name="Glass J.I."/>
            <person name="Rusch D."/>
            <person name="Podicherti R."/>
            <person name="Tsui H.-C.T."/>
            <person name="Winkler M.E."/>
        </authorList>
    </citation>
    <scope>NUCLEOTIDE SEQUENCE</scope>
</reference>
<keyword evidence="3" id="KW-0378">Hydrolase</keyword>
<dbReference type="PROSITE" id="PS00523">
    <property type="entry name" value="SULFATASE_1"/>
    <property type="match status" value="1"/>
</dbReference>
<dbReference type="InterPro" id="IPR024607">
    <property type="entry name" value="Sulfatase_CS"/>
</dbReference>
<organism evidence="6">
    <name type="scientific">marine metagenome</name>
    <dbReference type="NCBI Taxonomy" id="408172"/>
    <lineage>
        <taxon>unclassified sequences</taxon>
        <taxon>metagenomes</taxon>
        <taxon>ecological metagenomes</taxon>
    </lineage>
</organism>
<dbReference type="CDD" id="cd16146">
    <property type="entry name" value="ARS_like"/>
    <property type="match status" value="1"/>
</dbReference>
<gene>
    <name evidence="6" type="ORF">METZ01_LOCUS5931</name>
</gene>
<dbReference type="InterPro" id="IPR017850">
    <property type="entry name" value="Alkaline_phosphatase_core_sf"/>
</dbReference>
<keyword evidence="4" id="KW-0106">Calcium</keyword>
<evidence type="ECO:0000256" key="3">
    <source>
        <dbReference type="ARBA" id="ARBA00022801"/>
    </source>
</evidence>
<comment type="similarity">
    <text evidence="1">Belongs to the sulfatase family.</text>
</comment>
<sequence length="573" mass="65822">MKNIFAFIIFSCILFSCDKKETDRPNVILIITDDQGFGDIGYNGNTNIYTPNLDSLANESFRFNNFYVSPVCAPTRSSLMTGRYSLRTGVRDTYNGGAIMSTDEITIPEVLKEANYKTGIFGKWHLGDNYPSRPSDQGFDESLIHLAGGIGQVGDITNYFQGNTSYFDPVLWLNNKKKKYDGYCSDIFTNEAINFVEKNKSERFFCYLSFNAPHTPLQLPKKYYEMYKDLDPEKVSNEDEIIMSEKDKEDAKKVYGMVSNIDDNIGRLLKKLDELGISDNTIVIFMTDNGPQQLRYVSGLRGLKSDVYNGGIKVPFYLRYPRIFPEGQDTNVFSAHIDVLPTISKLCGLNLPKNRLIDGIDLFSNIKKQNRSFFSYWTRRLPELYNNISVQNGDYKLVGNTDHNSPITDFELYNTTKDPYEKNNLIEIKKTKASMLKIEMDSFYNNLIKSKNLIDQPRIIIGTEFENPTILNRNDASGERGIWAQSEVYGFWTTKIMEGSYNFKFKFKDINQSSGKMLLEIGNKTFNQYSTVDNEGYISMNDIDINKGNYNIIPIFKTDRKNILPFWIEINKI</sequence>
<evidence type="ECO:0000313" key="6">
    <source>
        <dbReference type="EMBL" id="SUZ53077.1"/>
    </source>
</evidence>
<name>A0A381NEY4_9ZZZZ</name>
<evidence type="ECO:0000256" key="2">
    <source>
        <dbReference type="ARBA" id="ARBA00022723"/>
    </source>
</evidence>
<keyword evidence="2" id="KW-0479">Metal-binding</keyword>
<dbReference type="SUPFAM" id="SSF53649">
    <property type="entry name" value="Alkaline phosphatase-like"/>
    <property type="match status" value="1"/>
</dbReference>
<dbReference type="GO" id="GO:0046872">
    <property type="term" value="F:metal ion binding"/>
    <property type="evidence" value="ECO:0007669"/>
    <property type="project" value="UniProtKB-KW"/>
</dbReference>
<accession>A0A381NEY4</accession>
<dbReference type="PROSITE" id="PS51257">
    <property type="entry name" value="PROKAR_LIPOPROTEIN"/>
    <property type="match status" value="1"/>
</dbReference>
<dbReference type="PANTHER" id="PTHR42693">
    <property type="entry name" value="ARYLSULFATASE FAMILY MEMBER"/>
    <property type="match status" value="1"/>
</dbReference>
<protein>
    <recommendedName>
        <fullName evidence="5">Sulfatase N-terminal domain-containing protein</fullName>
    </recommendedName>
</protein>
<evidence type="ECO:0000256" key="4">
    <source>
        <dbReference type="ARBA" id="ARBA00022837"/>
    </source>
</evidence>
<dbReference type="PANTHER" id="PTHR42693:SF53">
    <property type="entry name" value="ENDO-4-O-SULFATASE"/>
    <property type="match status" value="1"/>
</dbReference>
<dbReference type="InterPro" id="IPR000917">
    <property type="entry name" value="Sulfatase_N"/>
</dbReference>
<dbReference type="GO" id="GO:0004065">
    <property type="term" value="F:arylsulfatase activity"/>
    <property type="evidence" value="ECO:0007669"/>
    <property type="project" value="TreeGrafter"/>
</dbReference>
<evidence type="ECO:0000256" key="1">
    <source>
        <dbReference type="ARBA" id="ARBA00008779"/>
    </source>
</evidence>
<feature type="domain" description="Sulfatase N-terminal" evidence="5">
    <location>
        <begin position="25"/>
        <end position="348"/>
    </location>
</feature>
<dbReference type="EMBL" id="UINC01000312">
    <property type="protein sequence ID" value="SUZ53077.1"/>
    <property type="molecule type" value="Genomic_DNA"/>
</dbReference>
<dbReference type="Pfam" id="PF00884">
    <property type="entry name" value="Sulfatase"/>
    <property type="match status" value="1"/>
</dbReference>